<dbReference type="CDD" id="cd02440">
    <property type="entry name" value="AdoMet_MTases"/>
    <property type="match status" value="1"/>
</dbReference>
<evidence type="ECO:0000256" key="2">
    <source>
        <dbReference type="ARBA" id="ARBA00022490"/>
    </source>
</evidence>
<dbReference type="SUPFAM" id="SSF53335">
    <property type="entry name" value="S-adenosyl-L-methionine-dependent methyltransferases"/>
    <property type="match status" value="1"/>
</dbReference>
<evidence type="ECO:0000256" key="4">
    <source>
        <dbReference type="ARBA" id="ARBA00022679"/>
    </source>
</evidence>
<keyword evidence="2 6" id="KW-0963">Cytoplasm</keyword>
<dbReference type="GO" id="GO:0032259">
    <property type="term" value="P:methylation"/>
    <property type="evidence" value="ECO:0007669"/>
    <property type="project" value="UniProtKB-KW"/>
</dbReference>
<comment type="caution">
    <text evidence="7">The sequence shown here is derived from an EMBL/GenBank/DDBJ whole genome shotgun (WGS) entry which is preliminary data.</text>
</comment>
<dbReference type="InterPro" id="IPR004498">
    <property type="entry name" value="Ribosomal_PrmA_MeTrfase"/>
</dbReference>
<comment type="subcellular location">
    <subcellularLocation>
        <location evidence="6">Cytoplasm</location>
    </subcellularLocation>
</comment>
<keyword evidence="7" id="KW-0689">Ribosomal protein</keyword>
<dbReference type="NCBIfam" id="NF001784">
    <property type="entry name" value="PRK00517.2-1"/>
    <property type="match status" value="1"/>
</dbReference>
<dbReference type="PANTHER" id="PTHR43648:SF1">
    <property type="entry name" value="ELECTRON TRANSFER FLAVOPROTEIN BETA SUBUNIT LYSINE METHYLTRANSFERASE"/>
    <property type="match status" value="1"/>
</dbReference>
<dbReference type="Proteomes" id="UP001589755">
    <property type="component" value="Unassembled WGS sequence"/>
</dbReference>
<sequence>MVQTRLFLQAPRAPASRIYDLFDRAFEDDGLALSIVEIDEARELHEVSVYASENGESVRARMQAVLDTLPQAPEIHEEQLPDIDWVTHALQGLHAVRAGRFFVHGAHDRGRARPGEIAIEIEAGLAFGTGHHGTTAGCLEMIGRLAHREHPANALDLGTGSAVLAIALARLRRIPILATDIDATATRVARANVRLNAVSRWVEVLTATGFRHRAFAERGPFDLIVANILARPLMQLAPGMAHHLAPGGSLILSGILERQRRAVIAAYAGQRFRQVATIHREGWVTLHLKR</sequence>
<evidence type="ECO:0000256" key="1">
    <source>
        <dbReference type="ARBA" id="ARBA00009741"/>
    </source>
</evidence>
<feature type="binding site" evidence="6">
    <location>
        <position position="227"/>
    </location>
    <ligand>
        <name>S-adenosyl-L-methionine</name>
        <dbReference type="ChEBI" id="CHEBI:59789"/>
    </ligand>
</feature>
<keyword evidence="4 6" id="KW-0808">Transferase</keyword>
<evidence type="ECO:0000313" key="7">
    <source>
        <dbReference type="EMBL" id="MFC0207192.1"/>
    </source>
</evidence>
<dbReference type="InterPro" id="IPR029063">
    <property type="entry name" value="SAM-dependent_MTases_sf"/>
</dbReference>
<keyword evidence="8" id="KW-1185">Reference proteome</keyword>
<feature type="binding site" evidence="6">
    <location>
        <position position="180"/>
    </location>
    <ligand>
        <name>S-adenosyl-L-methionine</name>
        <dbReference type="ChEBI" id="CHEBI:59789"/>
    </ligand>
</feature>
<dbReference type="PIRSF" id="PIRSF000401">
    <property type="entry name" value="RPL11_MTase"/>
    <property type="match status" value="1"/>
</dbReference>
<evidence type="ECO:0000313" key="8">
    <source>
        <dbReference type="Proteomes" id="UP001589755"/>
    </source>
</evidence>
<dbReference type="GO" id="GO:0008168">
    <property type="term" value="F:methyltransferase activity"/>
    <property type="evidence" value="ECO:0007669"/>
    <property type="project" value="UniProtKB-KW"/>
</dbReference>
<protein>
    <recommendedName>
        <fullName evidence="6">Ribosomal protein L11 methyltransferase</fullName>
        <shortName evidence="6">L11 Mtase</shortName>
        <ecNumber evidence="6">2.1.1.-</ecNumber>
    </recommendedName>
</protein>
<dbReference type="RefSeq" id="WP_261518451.1">
    <property type="nucleotide sequence ID" value="NZ_JAODNW010000001.1"/>
</dbReference>
<keyword evidence="5 6" id="KW-0949">S-adenosyl-L-methionine</keyword>
<evidence type="ECO:0000256" key="3">
    <source>
        <dbReference type="ARBA" id="ARBA00022603"/>
    </source>
</evidence>
<gene>
    <name evidence="6" type="primary">prmA</name>
    <name evidence="7" type="ORF">ACFFJ2_02115</name>
</gene>
<organism evidence="7 8">
    <name type="scientific">Chelativorans intermedius</name>
    <dbReference type="NCBI Taxonomy" id="515947"/>
    <lineage>
        <taxon>Bacteria</taxon>
        <taxon>Pseudomonadati</taxon>
        <taxon>Pseudomonadota</taxon>
        <taxon>Alphaproteobacteria</taxon>
        <taxon>Hyphomicrobiales</taxon>
        <taxon>Phyllobacteriaceae</taxon>
        <taxon>Chelativorans</taxon>
    </lineage>
</organism>
<keyword evidence="7" id="KW-0687">Ribonucleoprotein</keyword>
<evidence type="ECO:0000256" key="6">
    <source>
        <dbReference type="HAMAP-Rule" id="MF_00735"/>
    </source>
</evidence>
<dbReference type="GO" id="GO:0005840">
    <property type="term" value="C:ribosome"/>
    <property type="evidence" value="ECO:0007669"/>
    <property type="project" value="UniProtKB-KW"/>
</dbReference>
<accession>A0ABV6D3G2</accession>
<feature type="binding site" evidence="6">
    <location>
        <position position="135"/>
    </location>
    <ligand>
        <name>S-adenosyl-L-methionine</name>
        <dbReference type="ChEBI" id="CHEBI:59789"/>
    </ligand>
</feature>
<comment type="function">
    <text evidence="6">Methylates ribosomal protein L11.</text>
</comment>
<reference evidence="7 8" key="1">
    <citation type="submission" date="2024-09" db="EMBL/GenBank/DDBJ databases">
        <authorList>
            <person name="Sun Q."/>
            <person name="Mori K."/>
        </authorList>
    </citation>
    <scope>NUCLEOTIDE SEQUENCE [LARGE SCALE GENOMIC DNA]</scope>
    <source>
        <strain evidence="7 8">CCM 8543</strain>
    </source>
</reference>
<dbReference type="PANTHER" id="PTHR43648">
    <property type="entry name" value="ELECTRON TRANSFER FLAVOPROTEIN BETA SUBUNIT LYSINE METHYLTRANSFERASE"/>
    <property type="match status" value="1"/>
</dbReference>
<dbReference type="HAMAP" id="MF_00735">
    <property type="entry name" value="Methyltr_PrmA"/>
    <property type="match status" value="1"/>
</dbReference>
<feature type="binding site" evidence="6">
    <location>
        <position position="158"/>
    </location>
    <ligand>
        <name>S-adenosyl-L-methionine</name>
        <dbReference type="ChEBI" id="CHEBI:59789"/>
    </ligand>
</feature>
<comment type="catalytic activity">
    <reaction evidence="6">
        <text>L-lysyl-[protein] + 3 S-adenosyl-L-methionine = N(6),N(6),N(6)-trimethyl-L-lysyl-[protein] + 3 S-adenosyl-L-homocysteine + 3 H(+)</text>
        <dbReference type="Rhea" id="RHEA:54192"/>
        <dbReference type="Rhea" id="RHEA-COMP:9752"/>
        <dbReference type="Rhea" id="RHEA-COMP:13826"/>
        <dbReference type="ChEBI" id="CHEBI:15378"/>
        <dbReference type="ChEBI" id="CHEBI:29969"/>
        <dbReference type="ChEBI" id="CHEBI:57856"/>
        <dbReference type="ChEBI" id="CHEBI:59789"/>
        <dbReference type="ChEBI" id="CHEBI:61961"/>
    </reaction>
</comment>
<dbReference type="Pfam" id="PF06325">
    <property type="entry name" value="PrmA"/>
    <property type="match status" value="1"/>
</dbReference>
<evidence type="ECO:0000256" key="5">
    <source>
        <dbReference type="ARBA" id="ARBA00022691"/>
    </source>
</evidence>
<dbReference type="EC" id="2.1.1.-" evidence="6"/>
<dbReference type="EMBL" id="JBHLXD010000003">
    <property type="protein sequence ID" value="MFC0207192.1"/>
    <property type="molecule type" value="Genomic_DNA"/>
</dbReference>
<proteinExistence type="inferred from homology"/>
<comment type="similarity">
    <text evidence="1 6">Belongs to the methyltransferase superfamily. PrmA family.</text>
</comment>
<name>A0ABV6D3G2_9HYPH</name>
<dbReference type="Gene3D" id="3.40.50.150">
    <property type="entry name" value="Vaccinia Virus protein VP39"/>
    <property type="match status" value="1"/>
</dbReference>
<dbReference type="InterPro" id="IPR050078">
    <property type="entry name" value="Ribosomal_L11_MeTrfase_PrmA"/>
</dbReference>
<keyword evidence="3 6" id="KW-0489">Methyltransferase</keyword>